<feature type="signal peptide" evidence="2">
    <location>
        <begin position="1"/>
        <end position="28"/>
    </location>
</feature>
<keyword evidence="4" id="KW-1185">Reference proteome</keyword>
<feature type="region of interest" description="Disordered" evidence="1">
    <location>
        <begin position="81"/>
        <end position="102"/>
    </location>
</feature>
<evidence type="ECO:0000256" key="2">
    <source>
        <dbReference type="SAM" id="SignalP"/>
    </source>
</evidence>
<evidence type="ECO:0000256" key="1">
    <source>
        <dbReference type="SAM" id="MobiDB-lite"/>
    </source>
</evidence>
<dbReference type="Proteomes" id="UP000700596">
    <property type="component" value="Unassembled WGS sequence"/>
</dbReference>
<accession>A0A9P9ELJ2</accession>
<proteinExistence type="predicted"/>
<gene>
    <name evidence="3" type="ORF">B0J11DRAFT_38637</name>
</gene>
<feature type="region of interest" description="Disordered" evidence="1">
    <location>
        <begin position="134"/>
        <end position="166"/>
    </location>
</feature>
<dbReference type="EMBL" id="JAGMWT010000001">
    <property type="protein sequence ID" value="KAH7139236.1"/>
    <property type="molecule type" value="Genomic_DNA"/>
</dbReference>
<dbReference type="AlphaFoldDB" id="A0A9P9ELJ2"/>
<evidence type="ECO:0000313" key="3">
    <source>
        <dbReference type="EMBL" id="KAH7139236.1"/>
    </source>
</evidence>
<feature type="compositionally biased region" description="Basic residues" evidence="1">
    <location>
        <begin position="148"/>
        <end position="161"/>
    </location>
</feature>
<feature type="compositionally biased region" description="Polar residues" evidence="1">
    <location>
        <begin position="89"/>
        <end position="101"/>
    </location>
</feature>
<name>A0A9P9ELJ2_9PLEO</name>
<keyword evidence="2" id="KW-0732">Signal</keyword>
<evidence type="ECO:0000313" key="4">
    <source>
        <dbReference type="Proteomes" id="UP000700596"/>
    </source>
</evidence>
<feature type="chain" id="PRO_5040118848" evidence="2">
    <location>
        <begin position="29"/>
        <end position="188"/>
    </location>
</feature>
<organism evidence="3 4">
    <name type="scientific">Dendryphion nanum</name>
    <dbReference type="NCBI Taxonomy" id="256645"/>
    <lineage>
        <taxon>Eukaryota</taxon>
        <taxon>Fungi</taxon>
        <taxon>Dikarya</taxon>
        <taxon>Ascomycota</taxon>
        <taxon>Pezizomycotina</taxon>
        <taxon>Dothideomycetes</taxon>
        <taxon>Pleosporomycetidae</taxon>
        <taxon>Pleosporales</taxon>
        <taxon>Torulaceae</taxon>
        <taxon>Dendryphion</taxon>
    </lineage>
</organism>
<reference evidence="3" key="1">
    <citation type="journal article" date="2021" name="Nat. Commun.">
        <title>Genetic determinants of endophytism in the Arabidopsis root mycobiome.</title>
        <authorList>
            <person name="Mesny F."/>
            <person name="Miyauchi S."/>
            <person name="Thiergart T."/>
            <person name="Pickel B."/>
            <person name="Atanasova L."/>
            <person name="Karlsson M."/>
            <person name="Huettel B."/>
            <person name="Barry K.W."/>
            <person name="Haridas S."/>
            <person name="Chen C."/>
            <person name="Bauer D."/>
            <person name="Andreopoulos W."/>
            <person name="Pangilinan J."/>
            <person name="LaButti K."/>
            <person name="Riley R."/>
            <person name="Lipzen A."/>
            <person name="Clum A."/>
            <person name="Drula E."/>
            <person name="Henrissat B."/>
            <person name="Kohler A."/>
            <person name="Grigoriev I.V."/>
            <person name="Martin F.M."/>
            <person name="Hacquard S."/>
        </authorList>
    </citation>
    <scope>NUCLEOTIDE SEQUENCE</scope>
    <source>
        <strain evidence="3">MPI-CAGE-CH-0243</strain>
    </source>
</reference>
<protein>
    <submittedName>
        <fullName evidence="3">Uncharacterized protein</fullName>
    </submittedName>
</protein>
<sequence>MMTSLCGHQILLLPTLITNSLLIYSIHCIKRNKTPTSHCSLIQTVMTSDISNMEFMIIGHSLNAKSDCTTISLRGDTSWDGKNQLPIPSGNTALNDPTTGMDSMPIIREIPDPRLPVEQQDVLRQLDSGISNSVQSHTQVYPPEPHSSRRRPGSIRGKRTSSRNTQYRYTHRLGPIPEYPKEEPTTWI</sequence>
<comment type="caution">
    <text evidence="3">The sequence shown here is derived from an EMBL/GenBank/DDBJ whole genome shotgun (WGS) entry which is preliminary data.</text>
</comment>